<sequence length="170" mass="19592">MYLDIYSIAKLEREGTYQPPPSPLDLYAPRFVKGIGRTKMGLCPICIEGVEGEKRWFYMKTSAYNYHMQYYHGISPTTSRPFSPPTAFRTRARENPAPKERRKLVEGRCHKCRKWVACEGVKDVEVKVPEIYWWKHAAACHRGSEIVGEGGWYVEDGIWRDVCSAEGVEV</sequence>
<gene>
    <name evidence="2" type="ORF">NEOLEDRAFT_1158547</name>
</gene>
<dbReference type="Pfam" id="PF14616">
    <property type="entry name" value="Rua1_C"/>
    <property type="match status" value="1"/>
</dbReference>
<evidence type="ECO:0000259" key="1">
    <source>
        <dbReference type="Pfam" id="PF14616"/>
    </source>
</evidence>
<dbReference type="EMBL" id="KV425616">
    <property type="protein sequence ID" value="KZT20720.1"/>
    <property type="molecule type" value="Genomic_DNA"/>
</dbReference>
<dbReference type="PANTHER" id="PTHR28125">
    <property type="entry name" value="MEIOTIC EXPRESSION UP-REGULATED PROTEIN 26"/>
    <property type="match status" value="1"/>
</dbReference>
<dbReference type="InterPro" id="IPR028012">
    <property type="entry name" value="Rua1_C"/>
</dbReference>
<dbReference type="AlphaFoldDB" id="A0A165P9N8"/>
<organism evidence="2 3">
    <name type="scientific">Neolentinus lepideus HHB14362 ss-1</name>
    <dbReference type="NCBI Taxonomy" id="1314782"/>
    <lineage>
        <taxon>Eukaryota</taxon>
        <taxon>Fungi</taxon>
        <taxon>Dikarya</taxon>
        <taxon>Basidiomycota</taxon>
        <taxon>Agaricomycotina</taxon>
        <taxon>Agaricomycetes</taxon>
        <taxon>Gloeophyllales</taxon>
        <taxon>Gloeophyllaceae</taxon>
        <taxon>Neolentinus</taxon>
    </lineage>
</organism>
<evidence type="ECO:0000313" key="3">
    <source>
        <dbReference type="Proteomes" id="UP000076761"/>
    </source>
</evidence>
<keyword evidence="3" id="KW-1185">Reference proteome</keyword>
<accession>A0A165P9N8</accession>
<dbReference type="OrthoDB" id="5595379at2759"/>
<evidence type="ECO:0000313" key="2">
    <source>
        <dbReference type="EMBL" id="KZT20720.1"/>
    </source>
</evidence>
<name>A0A165P9N8_9AGAM</name>
<dbReference type="InParanoid" id="A0A165P9N8"/>
<proteinExistence type="predicted"/>
<dbReference type="Proteomes" id="UP000076761">
    <property type="component" value="Unassembled WGS sequence"/>
</dbReference>
<protein>
    <recommendedName>
        <fullName evidence="1">Transcription regulator Rua1 C-terminal domain-containing protein</fullName>
    </recommendedName>
</protein>
<dbReference type="STRING" id="1314782.A0A165P9N8"/>
<reference evidence="2 3" key="1">
    <citation type="journal article" date="2016" name="Mol. Biol. Evol.">
        <title>Comparative Genomics of Early-Diverging Mushroom-Forming Fungi Provides Insights into the Origins of Lignocellulose Decay Capabilities.</title>
        <authorList>
            <person name="Nagy L.G."/>
            <person name="Riley R."/>
            <person name="Tritt A."/>
            <person name="Adam C."/>
            <person name="Daum C."/>
            <person name="Floudas D."/>
            <person name="Sun H."/>
            <person name="Yadav J.S."/>
            <person name="Pangilinan J."/>
            <person name="Larsson K.H."/>
            <person name="Matsuura K."/>
            <person name="Barry K."/>
            <person name="Labutti K."/>
            <person name="Kuo R."/>
            <person name="Ohm R.A."/>
            <person name="Bhattacharya S.S."/>
            <person name="Shirouzu T."/>
            <person name="Yoshinaga Y."/>
            <person name="Martin F.M."/>
            <person name="Grigoriev I.V."/>
            <person name="Hibbett D.S."/>
        </authorList>
    </citation>
    <scope>NUCLEOTIDE SEQUENCE [LARGE SCALE GENOMIC DNA]</scope>
    <source>
        <strain evidence="2 3">HHB14362 ss-1</strain>
    </source>
</reference>
<feature type="domain" description="Transcription regulator Rua1 C-terminal" evidence="1">
    <location>
        <begin position="24"/>
        <end position="141"/>
    </location>
</feature>
<dbReference type="PANTHER" id="PTHR28125:SF2">
    <property type="entry name" value="MEIOTIC EXPRESSION UP-REGULATED PROTEIN 26"/>
    <property type="match status" value="1"/>
</dbReference>